<dbReference type="GO" id="GO:0016301">
    <property type="term" value="F:kinase activity"/>
    <property type="evidence" value="ECO:0007669"/>
    <property type="project" value="UniProtKB-KW"/>
</dbReference>
<dbReference type="OrthoDB" id="7929987at2"/>
<keyword evidence="1" id="KW-0808">Transferase</keyword>
<dbReference type="AlphaFoldDB" id="A0A1T4L216"/>
<evidence type="ECO:0000313" key="2">
    <source>
        <dbReference type="Proteomes" id="UP000190423"/>
    </source>
</evidence>
<dbReference type="Proteomes" id="UP000190423">
    <property type="component" value="Unassembled WGS sequence"/>
</dbReference>
<organism evidence="1 2">
    <name type="scientific">Treponema porcinum</name>
    <dbReference type="NCBI Taxonomy" id="261392"/>
    <lineage>
        <taxon>Bacteria</taxon>
        <taxon>Pseudomonadati</taxon>
        <taxon>Spirochaetota</taxon>
        <taxon>Spirochaetia</taxon>
        <taxon>Spirochaetales</taxon>
        <taxon>Treponemataceae</taxon>
        <taxon>Treponema</taxon>
    </lineage>
</organism>
<dbReference type="EMBL" id="FUWG01000010">
    <property type="protein sequence ID" value="SJZ48745.1"/>
    <property type="molecule type" value="Genomic_DNA"/>
</dbReference>
<evidence type="ECO:0000313" key="1">
    <source>
        <dbReference type="EMBL" id="SJZ48745.1"/>
    </source>
</evidence>
<gene>
    <name evidence="1" type="ORF">SAMN02745149_01415</name>
</gene>
<proteinExistence type="predicted"/>
<keyword evidence="2" id="KW-1185">Reference proteome</keyword>
<accession>A0A1T4L216</accession>
<reference evidence="1 2" key="1">
    <citation type="submission" date="2017-02" db="EMBL/GenBank/DDBJ databases">
        <authorList>
            <person name="Peterson S.W."/>
        </authorList>
    </citation>
    <scope>NUCLEOTIDE SEQUENCE [LARGE SCALE GENOMIC DNA]</scope>
    <source>
        <strain evidence="1 2">ATCC BAA-908</strain>
    </source>
</reference>
<dbReference type="RefSeq" id="WP_078933329.1">
    <property type="nucleotide sequence ID" value="NZ_FUWG01000010.1"/>
</dbReference>
<dbReference type="Pfam" id="PF13189">
    <property type="entry name" value="Cytidylate_kin2"/>
    <property type="match status" value="1"/>
</dbReference>
<dbReference type="InterPro" id="IPR027417">
    <property type="entry name" value="P-loop_NTPase"/>
</dbReference>
<name>A0A1T4L216_TREPO</name>
<keyword evidence="1" id="KW-0418">Kinase</keyword>
<sequence>MGVIAISRQVAALGDEIAAELAEKLGYKFINRQELEKRIVTLGFPAGKLKKYDEKKPGFFASLVKDRDEYLHYLQTAVLEAAEEGNCILIGRGAFIILESLPNLVSLRFVAKDEIRMQRLQKEFDWNEKQALQRINESDTNRKGFHKSFFNVEIDDASHFLMVLNTGIFDEKSSADAIATLVKHYITPEKEVAGKEKLAELIKCQHLVNKLIFEYKLNIEFLRAVIDGKNLTLQGVADSTVLVERAIKIAAVELPEYTISSAISVVQDFKGHL</sequence>
<dbReference type="STRING" id="261392.SAMN02745149_01415"/>
<dbReference type="GeneID" id="78316711"/>
<dbReference type="Gene3D" id="3.40.50.300">
    <property type="entry name" value="P-loop containing nucleotide triphosphate hydrolases"/>
    <property type="match status" value="1"/>
</dbReference>
<protein>
    <submittedName>
        <fullName evidence="1">Cytidylate kinase</fullName>
    </submittedName>
</protein>